<organism evidence="3 4">
    <name type="scientific">Simonsiella muelleri ATCC 29453</name>
    <dbReference type="NCBI Taxonomy" id="641147"/>
    <lineage>
        <taxon>Bacteria</taxon>
        <taxon>Pseudomonadati</taxon>
        <taxon>Pseudomonadota</taxon>
        <taxon>Betaproteobacteria</taxon>
        <taxon>Neisseriales</taxon>
        <taxon>Neisseriaceae</taxon>
        <taxon>Simonsiella</taxon>
    </lineage>
</organism>
<feature type="transmembrane region" description="Helical" evidence="1">
    <location>
        <begin position="12"/>
        <end position="34"/>
    </location>
</feature>
<gene>
    <name evidence="2" type="ORF">HMPREF9021_01988</name>
    <name evidence="3" type="ORF">HMPREF9021_02700</name>
</gene>
<keyword evidence="1" id="KW-0812">Transmembrane</keyword>
<dbReference type="EMBL" id="ADCY02000075">
    <property type="protein sequence ID" value="EJZ50056.1"/>
    <property type="molecule type" value="Genomic_DNA"/>
</dbReference>
<evidence type="ECO:0000313" key="3">
    <source>
        <dbReference type="EMBL" id="EJZ50056.1"/>
    </source>
</evidence>
<dbReference type="STRING" id="641147.HMPREF9021_01988"/>
<evidence type="ECO:0000313" key="4">
    <source>
        <dbReference type="Proteomes" id="UP000017813"/>
    </source>
</evidence>
<keyword evidence="4" id="KW-1185">Reference proteome</keyword>
<reference evidence="3 4" key="1">
    <citation type="submission" date="2010-03" db="EMBL/GenBank/DDBJ databases">
        <authorList>
            <consortium name="The Broad Institute Genome Sequencing Platform"/>
            <person name="Ward D."/>
            <person name="Earl A."/>
            <person name="Feldgarden M."/>
            <person name="Gevers D."/>
            <person name="Young S."/>
            <person name="Zeng Q."/>
            <person name="Koehrsen M."/>
            <person name="Alvarado L."/>
            <person name="Berlin A.M."/>
            <person name="Borenstein D."/>
            <person name="Chapman S.B."/>
            <person name="Chen Z."/>
            <person name="Engels R."/>
            <person name="Freedman E."/>
            <person name="Gellesch M."/>
            <person name="Goldberg J."/>
            <person name="Griggs A."/>
            <person name="Gujja S."/>
            <person name="Heilman E.R."/>
            <person name="Heiman D.I."/>
            <person name="Hepburn T.A."/>
            <person name="Howarth C."/>
            <person name="Jen D."/>
            <person name="Larson L."/>
            <person name="Mehta T."/>
            <person name="Park D."/>
            <person name="Pearson M."/>
            <person name="Richards J."/>
            <person name="Roberts A."/>
            <person name="Saif S."/>
            <person name="Shea T.D."/>
            <person name="Shenoy N."/>
            <person name="Sisk P."/>
            <person name="Stolte C."/>
            <person name="Sykes S.N."/>
            <person name="Walk T."/>
            <person name="White J."/>
            <person name="Yandava C."/>
            <person name="Izard J."/>
            <person name="Baranova O.V."/>
            <person name="Blanton J.M."/>
            <person name="Tanner A.C."/>
            <person name="Dewhirst F."/>
            <person name="Haas B."/>
            <person name="Nusbaum C."/>
            <person name="Birren B."/>
        </authorList>
    </citation>
    <scope>NUCLEOTIDE SEQUENCE [LARGE SCALE GENOMIC DNA]</scope>
    <source>
        <strain evidence="3 4">ATCC 29453</strain>
    </source>
</reference>
<accession>U6Q3B3</accession>
<keyword evidence="1" id="KW-0472">Membrane</keyword>
<name>U6Q3B3_9NEIS</name>
<evidence type="ECO:0000256" key="1">
    <source>
        <dbReference type="SAM" id="Phobius"/>
    </source>
</evidence>
<protein>
    <submittedName>
        <fullName evidence="3">Uncharacterized protein</fullName>
    </submittedName>
</protein>
<evidence type="ECO:0000313" key="2">
    <source>
        <dbReference type="EMBL" id="EFG30218.1"/>
    </source>
</evidence>
<proteinExistence type="predicted"/>
<dbReference type="EMBL" id="ADCY02000037">
    <property type="protein sequence ID" value="EFG30218.1"/>
    <property type="molecule type" value="Genomic_DNA"/>
</dbReference>
<dbReference type="Proteomes" id="UP000017813">
    <property type="component" value="Unassembled WGS sequence"/>
</dbReference>
<reference evidence="3 4" key="2">
    <citation type="submission" date="2011-10" db="EMBL/GenBank/DDBJ databases">
        <title>The Genome Sequence of Simonsiella muelleri ATCC 29453.</title>
        <authorList>
            <consortium name="The Broad Institute Genome Sequencing Platform"/>
            <consortium name="The Broad Institute Genome Sequencing Center for Infectious Disease"/>
            <person name="Earl A."/>
            <person name="Ward D."/>
            <person name="Feldgarden M."/>
            <person name="Gevers D."/>
            <person name="Izard J."/>
            <person name="Baranova O.V."/>
            <person name="Blanton J.M."/>
            <person name="Tanner A.C."/>
            <person name="Dewhirst F."/>
            <person name="Young S.K."/>
            <person name="Zeng Q."/>
            <person name="Gargeya S."/>
            <person name="Fitzgerald M."/>
            <person name="Haas B."/>
            <person name="Abouelleil A."/>
            <person name="Alvarado L."/>
            <person name="Arachchi H.M."/>
            <person name="Berlin A."/>
            <person name="Brown A."/>
            <person name="Chapman S.B."/>
            <person name="Chen Z."/>
            <person name="Dunbar C."/>
            <person name="Freedman E."/>
            <person name="Gearin G."/>
            <person name="Goldberg J."/>
            <person name="Griggs A."/>
            <person name="Gujja S."/>
            <person name="Heiman D."/>
            <person name="Howarth C."/>
            <person name="Larson L."/>
            <person name="Lui A."/>
            <person name="MacDonald P.J.P."/>
            <person name="Montmayeur A."/>
            <person name="Murphy C."/>
            <person name="Neiman D."/>
            <person name="Pearson M."/>
            <person name="Priest M."/>
            <person name="Roberts A."/>
            <person name="Saif S."/>
            <person name="Shea T."/>
            <person name="Shenoy N."/>
            <person name="Sisk P."/>
            <person name="Stolte C."/>
            <person name="Sykes S."/>
            <person name="Wortman J."/>
            <person name="Nusbaum C."/>
            <person name="Birren B."/>
        </authorList>
    </citation>
    <scope>NUCLEOTIDE SEQUENCE [LARGE SCALE GENOMIC DNA]</scope>
    <source>
        <strain evidence="3 4">ATCC 29453</strain>
    </source>
</reference>
<dbReference type="AlphaFoldDB" id="U6Q3B3"/>
<sequence>MEQVITFQLNVWQLVGLAFLFGILVCLTVTLVAYKFNLIKLCKDLM</sequence>
<dbReference type="HOGENOM" id="CLU_3189035_0_0_4"/>
<keyword evidence="1" id="KW-1133">Transmembrane helix</keyword>
<comment type="caution">
    <text evidence="3">The sequence shown here is derived from an EMBL/GenBank/DDBJ whole genome shotgun (WGS) entry which is preliminary data.</text>
</comment>